<name>A0ABT3M554_9LEPT</name>
<evidence type="ECO:0000313" key="1">
    <source>
        <dbReference type="EMBL" id="MCW7503508.1"/>
    </source>
</evidence>
<dbReference type="EMBL" id="JAMQPR010000001">
    <property type="protein sequence ID" value="MCW7503508.1"/>
    <property type="molecule type" value="Genomic_DNA"/>
</dbReference>
<comment type="caution">
    <text evidence="1">The sequence shown here is derived from an EMBL/GenBank/DDBJ whole genome shotgun (WGS) entry which is preliminary data.</text>
</comment>
<reference evidence="1 2" key="1">
    <citation type="submission" date="2022-06" db="EMBL/GenBank/DDBJ databases">
        <title>Leptospira isolates from biofilms formed at urban environments.</title>
        <authorList>
            <person name="Ribeiro P.S."/>
            <person name="Sousa T."/>
            <person name="Carvalho N."/>
            <person name="Aburjaile F."/>
            <person name="Neves F."/>
            <person name="Oliveira D."/>
            <person name="Blanco L."/>
            <person name="Lima J."/>
            <person name="Costa F."/>
            <person name="Brenig B."/>
            <person name="Soares S."/>
            <person name="Ramos R."/>
            <person name="Goes-Neto A."/>
            <person name="Matiuzzi M."/>
            <person name="Azevedo V."/>
            <person name="Ristow P."/>
        </authorList>
    </citation>
    <scope>NUCLEOTIDE SEQUENCE [LARGE SCALE GENOMIC DNA]</scope>
    <source>
        <strain evidence="1 2">VSF14</strain>
    </source>
</reference>
<organism evidence="1 2">
    <name type="scientific">Leptospira paudalimensis</name>
    <dbReference type="NCBI Taxonomy" id="2950024"/>
    <lineage>
        <taxon>Bacteria</taxon>
        <taxon>Pseudomonadati</taxon>
        <taxon>Spirochaetota</taxon>
        <taxon>Spirochaetia</taxon>
        <taxon>Leptospirales</taxon>
        <taxon>Leptospiraceae</taxon>
        <taxon>Leptospira</taxon>
    </lineage>
</organism>
<sequence>MKKISIFLIFFVGCNFYQKRMIAPAKTKIPSIFNELAPETQKFYILPNQHNEITTKNGSIYHFPKDSIALPSIYKEGEYVEVEIKEYNTPIHFLSSGYSLEYIEKNSHLQLDSAGMFEIHAYYKNAELNLNKNIYVKFTNINPGKSYNLYKVIDNEWKYAGSNQERFSESLPNVIQYRKFDNIDKFTLWNFDLPVDNACIKINLKSLKFDEKNSIFYSVFSTSKLRINFKWSYSNSIYANVPVDDTVNIIFWFENKIAMIKGIKTPKDPLGKNNYASDQNCMNNGDFNLTFIPEDIFKDETARFQYLYSK</sequence>
<keyword evidence="2" id="KW-1185">Reference proteome</keyword>
<dbReference type="Proteomes" id="UP001208794">
    <property type="component" value="Unassembled WGS sequence"/>
</dbReference>
<proteinExistence type="predicted"/>
<dbReference type="RefSeq" id="WP_265357473.1">
    <property type="nucleotide sequence ID" value="NZ_JAMQPR010000001.1"/>
</dbReference>
<accession>A0ABT3M554</accession>
<gene>
    <name evidence="1" type="ORF">ND855_05175</name>
</gene>
<protein>
    <submittedName>
        <fullName evidence="1">Uncharacterized protein</fullName>
    </submittedName>
</protein>
<evidence type="ECO:0000313" key="2">
    <source>
        <dbReference type="Proteomes" id="UP001208794"/>
    </source>
</evidence>